<evidence type="ECO:0000313" key="3">
    <source>
        <dbReference type="Proteomes" id="UP000471031"/>
    </source>
</evidence>
<sequence>MNLNMRRAVLCAAMATCALILHGVDSISLPGTEADVPAGAVTQTQLPPPMPPSEKTPKAGAITFLVGKESFTFSPGAGADYLSPGAWSYLPTLDPETARQAALLFANALPDHLRLREGGLEVIASALLAGERATVPVPSWVVASEILLPLTHVSQNGGRNASTALDHLDGYVLQANETFSFNDAVGPRTADRGFITGMSLVENRFIQEQGGGICFASTIIHQAASRTDVAIVEQNHHSRPVAYVPPGGDATVYYGELDYRFRNGSSMMAFEKLQRPNGLGVRLWRAMY</sequence>
<organism evidence="2 3">
    <name type="scientific">Heliomicrobium gestii</name>
    <name type="common">Heliobacterium gestii</name>
    <dbReference type="NCBI Taxonomy" id="2699"/>
    <lineage>
        <taxon>Bacteria</taxon>
        <taxon>Bacillati</taxon>
        <taxon>Bacillota</taxon>
        <taxon>Clostridia</taxon>
        <taxon>Eubacteriales</taxon>
        <taxon>Heliobacteriaceae</taxon>
        <taxon>Heliomicrobium</taxon>
    </lineage>
</organism>
<dbReference type="Pfam" id="PF04294">
    <property type="entry name" value="VanW"/>
    <property type="match status" value="1"/>
</dbReference>
<gene>
    <name evidence="2" type="ORF">GTO89_10155</name>
</gene>
<proteinExistence type="predicted"/>
<dbReference type="InterPro" id="IPR007391">
    <property type="entry name" value="Vancomycin_resist_VanW"/>
</dbReference>
<keyword evidence="1" id="KW-0732">Signal</keyword>
<protein>
    <recommendedName>
        <fullName evidence="4">VanW like protein</fullName>
    </recommendedName>
</protein>
<evidence type="ECO:0008006" key="4">
    <source>
        <dbReference type="Google" id="ProtNLM"/>
    </source>
</evidence>
<feature type="signal peptide" evidence="1">
    <location>
        <begin position="1"/>
        <end position="23"/>
    </location>
</feature>
<keyword evidence="3" id="KW-1185">Reference proteome</keyword>
<dbReference type="Proteomes" id="UP000471031">
    <property type="component" value="Unassembled WGS sequence"/>
</dbReference>
<dbReference type="EMBL" id="WXEX01000007">
    <property type="protein sequence ID" value="MZP43403.1"/>
    <property type="molecule type" value="Genomic_DNA"/>
</dbReference>
<dbReference type="PANTHER" id="PTHR35788:SF1">
    <property type="entry name" value="EXPORTED PROTEIN"/>
    <property type="match status" value="1"/>
</dbReference>
<feature type="chain" id="PRO_5038679601" description="VanW like protein" evidence="1">
    <location>
        <begin position="24"/>
        <end position="288"/>
    </location>
</feature>
<dbReference type="InterPro" id="IPR052913">
    <property type="entry name" value="Glycopeptide_resist_protein"/>
</dbReference>
<dbReference type="AlphaFoldDB" id="A0A845LIZ0"/>
<reference evidence="2 3" key="1">
    <citation type="submission" date="2020-01" db="EMBL/GenBank/DDBJ databases">
        <title>Whole genome sequence of Heliobacterium gestii DSM 11169.</title>
        <authorList>
            <person name="Kyndt J.A."/>
            <person name="Meyer T.E."/>
        </authorList>
    </citation>
    <scope>NUCLEOTIDE SEQUENCE [LARGE SCALE GENOMIC DNA]</scope>
    <source>
        <strain evidence="2 3">DSM 11169</strain>
    </source>
</reference>
<comment type="caution">
    <text evidence="2">The sequence shown here is derived from an EMBL/GenBank/DDBJ whole genome shotgun (WGS) entry which is preliminary data.</text>
</comment>
<evidence type="ECO:0000313" key="2">
    <source>
        <dbReference type="EMBL" id="MZP43403.1"/>
    </source>
</evidence>
<dbReference type="PANTHER" id="PTHR35788">
    <property type="entry name" value="EXPORTED PROTEIN-RELATED"/>
    <property type="match status" value="1"/>
</dbReference>
<dbReference type="RefSeq" id="WP_161261962.1">
    <property type="nucleotide sequence ID" value="NZ_JAFBDC010000016.1"/>
</dbReference>
<evidence type="ECO:0000256" key="1">
    <source>
        <dbReference type="SAM" id="SignalP"/>
    </source>
</evidence>
<dbReference type="OrthoDB" id="9797191at2"/>
<name>A0A845LIZ0_HELGE</name>
<accession>A0A845LIZ0</accession>